<evidence type="ECO:0000256" key="1">
    <source>
        <dbReference type="SAM" id="SignalP"/>
    </source>
</evidence>
<dbReference type="Proteomes" id="UP000287651">
    <property type="component" value="Unassembled WGS sequence"/>
</dbReference>
<evidence type="ECO:0000313" key="2">
    <source>
        <dbReference type="EMBL" id="RRT85609.1"/>
    </source>
</evidence>
<gene>
    <name evidence="2" type="ORF">B296_00008431</name>
</gene>
<organism evidence="2 3">
    <name type="scientific">Ensete ventricosum</name>
    <name type="common">Abyssinian banana</name>
    <name type="synonym">Musa ensete</name>
    <dbReference type="NCBI Taxonomy" id="4639"/>
    <lineage>
        <taxon>Eukaryota</taxon>
        <taxon>Viridiplantae</taxon>
        <taxon>Streptophyta</taxon>
        <taxon>Embryophyta</taxon>
        <taxon>Tracheophyta</taxon>
        <taxon>Spermatophyta</taxon>
        <taxon>Magnoliopsida</taxon>
        <taxon>Liliopsida</taxon>
        <taxon>Zingiberales</taxon>
        <taxon>Musaceae</taxon>
        <taxon>Ensete</taxon>
    </lineage>
</organism>
<protein>
    <submittedName>
        <fullName evidence="2">Uncharacterized protein</fullName>
    </submittedName>
</protein>
<feature type="signal peptide" evidence="1">
    <location>
        <begin position="1"/>
        <end position="21"/>
    </location>
</feature>
<comment type="caution">
    <text evidence="2">The sequence shown here is derived from an EMBL/GenBank/DDBJ whole genome shotgun (WGS) entry which is preliminary data.</text>
</comment>
<dbReference type="AlphaFoldDB" id="A0A427BAW0"/>
<sequence length="155" mass="17630">MSWAPVALGDLVLSFLGSVSGFVSCFQNHLTADPSDGYRVVCLPPTPYRPYMVIKMTASTKGSEIFWTLYYSVFSPVARERARPRGYNSEVVGRGERARKEHRIGRYPARRLPFSSSLQQSRGRSPDRRLQFVDLLHGELPLPTFHPSPFSHFLR</sequence>
<evidence type="ECO:0000313" key="3">
    <source>
        <dbReference type="Proteomes" id="UP000287651"/>
    </source>
</evidence>
<reference evidence="2 3" key="1">
    <citation type="journal article" date="2014" name="Agronomy (Basel)">
        <title>A Draft Genome Sequence for Ensete ventricosum, the Drought-Tolerant Tree Against Hunger.</title>
        <authorList>
            <person name="Harrison J."/>
            <person name="Moore K.A."/>
            <person name="Paszkiewicz K."/>
            <person name="Jones T."/>
            <person name="Grant M."/>
            <person name="Ambacheew D."/>
            <person name="Muzemil S."/>
            <person name="Studholme D.J."/>
        </authorList>
    </citation>
    <scope>NUCLEOTIDE SEQUENCE [LARGE SCALE GENOMIC DNA]</scope>
</reference>
<proteinExistence type="predicted"/>
<accession>A0A427BAW0</accession>
<keyword evidence="1" id="KW-0732">Signal</keyword>
<name>A0A427BAW0_ENSVE</name>
<dbReference type="EMBL" id="AMZH03000088">
    <property type="protein sequence ID" value="RRT85609.1"/>
    <property type="molecule type" value="Genomic_DNA"/>
</dbReference>
<feature type="chain" id="PRO_5019098882" evidence="1">
    <location>
        <begin position="22"/>
        <end position="155"/>
    </location>
</feature>